<feature type="active site" description="Proton donor/acceptor" evidence="1">
    <location>
        <position position="146"/>
    </location>
</feature>
<dbReference type="Pfam" id="PF03734">
    <property type="entry name" value="YkuD"/>
    <property type="match status" value="1"/>
</dbReference>
<dbReference type="PROSITE" id="PS52029">
    <property type="entry name" value="LD_TPASE"/>
    <property type="match status" value="1"/>
</dbReference>
<proteinExistence type="predicted"/>
<keyword evidence="4" id="KW-1185">Reference proteome</keyword>
<sequence>MPKSHINAKTGVFHVIVRRKPGHKTKAIVQAGPLRLQAAIGRSGITSLKREGDGATPRASMGLLGGFFRADKLGMVKTRLPLTSIRSDMLWCDAPEHAAYNQRVKAPFKPSHERMKRDDRLYDVCLVMDWNIISRRRGRGSAIFFHIARPDYSPTEGCIAISPADMRRLLPYLSRATTVTVL</sequence>
<dbReference type="OrthoDB" id="9804204at2"/>
<keyword evidence="1" id="KW-0133">Cell shape</keyword>
<gene>
    <name evidence="3" type="ORF">BJF95_00950</name>
</gene>
<dbReference type="EMBL" id="MKIM01000031">
    <property type="protein sequence ID" value="OLP42725.1"/>
    <property type="molecule type" value="Genomic_DNA"/>
</dbReference>
<dbReference type="PANTHER" id="PTHR38589">
    <property type="entry name" value="BLR0621 PROTEIN"/>
    <property type="match status" value="1"/>
</dbReference>
<reference evidence="3 4" key="1">
    <citation type="submission" date="2016-09" db="EMBL/GenBank/DDBJ databases">
        <title>Rhizobium oryziradicis sp. nov., isolated from the root of rice.</title>
        <authorList>
            <person name="Zhao J."/>
            <person name="Zhang X."/>
        </authorList>
    </citation>
    <scope>NUCLEOTIDE SEQUENCE [LARGE SCALE GENOMIC DNA]</scope>
    <source>
        <strain evidence="3 4">N19</strain>
    </source>
</reference>
<dbReference type="STRING" id="1867956.BJF95_00950"/>
<dbReference type="GO" id="GO:0071555">
    <property type="term" value="P:cell wall organization"/>
    <property type="evidence" value="ECO:0007669"/>
    <property type="project" value="UniProtKB-UniRule"/>
</dbReference>
<feature type="active site" description="Nucleophile" evidence="1">
    <location>
        <position position="158"/>
    </location>
</feature>
<protein>
    <recommendedName>
        <fullName evidence="2">L,D-TPase catalytic domain-containing protein</fullName>
    </recommendedName>
</protein>
<dbReference type="GO" id="GO:0008360">
    <property type="term" value="P:regulation of cell shape"/>
    <property type="evidence" value="ECO:0007669"/>
    <property type="project" value="UniProtKB-UniRule"/>
</dbReference>
<keyword evidence="1" id="KW-0961">Cell wall biogenesis/degradation</keyword>
<accession>A0A1Q8ZLG4</accession>
<dbReference type="Proteomes" id="UP000186894">
    <property type="component" value="Unassembled WGS sequence"/>
</dbReference>
<dbReference type="RefSeq" id="WP_075641419.1">
    <property type="nucleotide sequence ID" value="NZ_MKIM01000031.1"/>
</dbReference>
<evidence type="ECO:0000313" key="3">
    <source>
        <dbReference type="EMBL" id="OLP42725.1"/>
    </source>
</evidence>
<organism evidence="3 4">
    <name type="scientific">Rhizobium oryziradicis</name>
    <dbReference type="NCBI Taxonomy" id="1867956"/>
    <lineage>
        <taxon>Bacteria</taxon>
        <taxon>Pseudomonadati</taxon>
        <taxon>Pseudomonadota</taxon>
        <taxon>Alphaproteobacteria</taxon>
        <taxon>Hyphomicrobiales</taxon>
        <taxon>Rhizobiaceae</taxon>
        <taxon>Rhizobium/Agrobacterium group</taxon>
        <taxon>Rhizobium</taxon>
    </lineage>
</organism>
<dbReference type="PANTHER" id="PTHR38589:SF1">
    <property type="entry name" value="BLR0621 PROTEIN"/>
    <property type="match status" value="1"/>
</dbReference>
<evidence type="ECO:0000256" key="1">
    <source>
        <dbReference type="PROSITE-ProRule" id="PRU01373"/>
    </source>
</evidence>
<comment type="caution">
    <text evidence="3">The sequence shown here is derived from an EMBL/GenBank/DDBJ whole genome shotgun (WGS) entry which is preliminary data.</text>
</comment>
<dbReference type="AlphaFoldDB" id="A0A1Q8ZLG4"/>
<comment type="pathway">
    <text evidence="1">Cell wall biogenesis; peptidoglycan biosynthesis.</text>
</comment>
<evidence type="ECO:0000313" key="4">
    <source>
        <dbReference type="Proteomes" id="UP000186894"/>
    </source>
</evidence>
<evidence type="ECO:0000259" key="2">
    <source>
        <dbReference type="PROSITE" id="PS52029"/>
    </source>
</evidence>
<name>A0A1Q8ZLG4_9HYPH</name>
<dbReference type="CDD" id="cd16913">
    <property type="entry name" value="YkuD_like"/>
    <property type="match status" value="1"/>
</dbReference>
<keyword evidence="1" id="KW-0573">Peptidoglycan synthesis</keyword>
<dbReference type="InterPro" id="IPR005490">
    <property type="entry name" value="LD_TPept_cat_dom"/>
</dbReference>
<dbReference type="GO" id="GO:0016740">
    <property type="term" value="F:transferase activity"/>
    <property type="evidence" value="ECO:0007669"/>
    <property type="project" value="InterPro"/>
</dbReference>
<dbReference type="GO" id="GO:0009252">
    <property type="term" value="P:peptidoglycan biosynthetic process"/>
    <property type="evidence" value="ECO:0007669"/>
    <property type="project" value="UniProtKB-KW"/>
</dbReference>
<feature type="domain" description="L,D-TPase catalytic" evidence="2">
    <location>
        <begin position="15"/>
        <end position="182"/>
    </location>
</feature>